<evidence type="ECO:0000256" key="8">
    <source>
        <dbReference type="ARBA" id="ARBA00023136"/>
    </source>
</evidence>
<dbReference type="Gene3D" id="1.20.5.3310">
    <property type="match status" value="1"/>
</dbReference>
<proteinExistence type="predicted"/>
<dbReference type="RefSeq" id="WP_184331105.1">
    <property type="nucleotide sequence ID" value="NZ_JACHHZ010000002.1"/>
</dbReference>
<sequence length="149" mass="15559">MFEVGFTEIVLILGLALLVLGPEKLPGLAQKVGRWTGRARAMARQLRTQLEQEVTLDELSRSRPMNPGAAPDSTPAASENTPPTSYGQSAGNPPPYNDPIEPTPGPTAESAAEPAPPAHSGPGLDLDKHVSGIEPAPPADEAPTTKNVQ</sequence>
<evidence type="ECO:0000256" key="3">
    <source>
        <dbReference type="ARBA" id="ARBA00022475"/>
    </source>
</evidence>
<accession>A0A841HLB7</accession>
<evidence type="ECO:0000256" key="5">
    <source>
        <dbReference type="ARBA" id="ARBA00022927"/>
    </source>
</evidence>
<keyword evidence="7" id="KW-0811">Translocation</keyword>
<keyword evidence="3" id="KW-1003">Cell membrane</keyword>
<dbReference type="InterPro" id="IPR018448">
    <property type="entry name" value="TatB"/>
</dbReference>
<dbReference type="AlphaFoldDB" id="A0A841HLB7"/>
<evidence type="ECO:0000256" key="9">
    <source>
        <dbReference type="SAM" id="MobiDB-lite"/>
    </source>
</evidence>
<dbReference type="GO" id="GO:0008320">
    <property type="term" value="F:protein transmembrane transporter activity"/>
    <property type="evidence" value="ECO:0007669"/>
    <property type="project" value="InterPro"/>
</dbReference>
<dbReference type="Pfam" id="PF02416">
    <property type="entry name" value="TatA_B_E"/>
    <property type="match status" value="1"/>
</dbReference>
<keyword evidence="5" id="KW-0653">Protein transport</keyword>
<feature type="region of interest" description="Disordered" evidence="9">
    <location>
        <begin position="49"/>
        <end position="149"/>
    </location>
</feature>
<evidence type="ECO:0000256" key="1">
    <source>
        <dbReference type="ARBA" id="ARBA00004167"/>
    </source>
</evidence>
<feature type="compositionally biased region" description="Polar residues" evidence="9">
    <location>
        <begin position="75"/>
        <end position="91"/>
    </location>
</feature>
<keyword evidence="4" id="KW-0812">Transmembrane</keyword>
<dbReference type="Proteomes" id="UP000588068">
    <property type="component" value="Unassembled WGS sequence"/>
</dbReference>
<reference evidence="10 11" key="1">
    <citation type="submission" date="2020-08" db="EMBL/GenBank/DDBJ databases">
        <title>Genomic Encyclopedia of Type Strains, Phase IV (KMG-IV): sequencing the most valuable type-strain genomes for metagenomic binning, comparative biology and taxonomic classification.</title>
        <authorList>
            <person name="Goeker M."/>
        </authorList>
    </citation>
    <scope>NUCLEOTIDE SEQUENCE [LARGE SCALE GENOMIC DNA]</scope>
    <source>
        <strain evidence="10 11">DSM 26723</strain>
    </source>
</reference>
<name>A0A841HLB7_9GAMM</name>
<keyword evidence="8" id="KW-0472">Membrane</keyword>
<protein>
    <submittedName>
        <fullName evidence="10">Tat protein translocase TatB subunit</fullName>
    </submittedName>
</protein>
<gene>
    <name evidence="10" type="ORF">HNQ60_001958</name>
</gene>
<comment type="caution">
    <text evidence="10">The sequence shown here is derived from an EMBL/GenBank/DDBJ whole genome shotgun (WGS) entry which is preliminary data.</text>
</comment>
<dbReference type="InterPro" id="IPR003369">
    <property type="entry name" value="TatA/B/E"/>
</dbReference>
<dbReference type="NCBIfam" id="TIGR01410">
    <property type="entry name" value="tatB"/>
    <property type="match status" value="1"/>
</dbReference>
<keyword evidence="6" id="KW-1133">Transmembrane helix</keyword>
<comment type="subcellular location">
    <subcellularLocation>
        <location evidence="1">Membrane</location>
        <topology evidence="1">Single-pass membrane protein</topology>
    </subcellularLocation>
</comment>
<evidence type="ECO:0000313" key="11">
    <source>
        <dbReference type="Proteomes" id="UP000588068"/>
    </source>
</evidence>
<keyword evidence="2" id="KW-0813">Transport</keyword>
<evidence type="ECO:0000256" key="2">
    <source>
        <dbReference type="ARBA" id="ARBA00022448"/>
    </source>
</evidence>
<dbReference type="PANTHER" id="PTHR33162">
    <property type="entry name" value="SEC-INDEPENDENT PROTEIN TRANSLOCASE PROTEIN TATA, CHLOROPLASTIC"/>
    <property type="match status" value="1"/>
</dbReference>
<dbReference type="GO" id="GO:0016020">
    <property type="term" value="C:membrane"/>
    <property type="evidence" value="ECO:0007669"/>
    <property type="project" value="UniProtKB-SubCell"/>
</dbReference>
<dbReference type="GO" id="GO:0043953">
    <property type="term" value="P:protein transport by the Tat complex"/>
    <property type="evidence" value="ECO:0007669"/>
    <property type="project" value="InterPro"/>
</dbReference>
<dbReference type="EMBL" id="JACHHZ010000002">
    <property type="protein sequence ID" value="MBB6093080.1"/>
    <property type="molecule type" value="Genomic_DNA"/>
</dbReference>
<evidence type="ECO:0000313" key="10">
    <source>
        <dbReference type="EMBL" id="MBB6093080.1"/>
    </source>
</evidence>
<evidence type="ECO:0000256" key="4">
    <source>
        <dbReference type="ARBA" id="ARBA00022692"/>
    </source>
</evidence>
<organism evidence="10 11">
    <name type="scientific">Povalibacter uvarum</name>
    <dbReference type="NCBI Taxonomy" id="732238"/>
    <lineage>
        <taxon>Bacteria</taxon>
        <taxon>Pseudomonadati</taxon>
        <taxon>Pseudomonadota</taxon>
        <taxon>Gammaproteobacteria</taxon>
        <taxon>Steroidobacterales</taxon>
        <taxon>Steroidobacteraceae</taxon>
        <taxon>Povalibacter</taxon>
    </lineage>
</organism>
<feature type="compositionally biased region" description="Pro residues" evidence="9">
    <location>
        <begin position="92"/>
        <end position="105"/>
    </location>
</feature>
<evidence type="ECO:0000256" key="7">
    <source>
        <dbReference type="ARBA" id="ARBA00023010"/>
    </source>
</evidence>
<dbReference type="PANTHER" id="PTHR33162:SF1">
    <property type="entry name" value="SEC-INDEPENDENT PROTEIN TRANSLOCASE PROTEIN TATA, CHLOROPLASTIC"/>
    <property type="match status" value="1"/>
</dbReference>
<keyword evidence="11" id="KW-1185">Reference proteome</keyword>
<evidence type="ECO:0000256" key="6">
    <source>
        <dbReference type="ARBA" id="ARBA00022989"/>
    </source>
</evidence>
<dbReference type="PRINTS" id="PR01506">
    <property type="entry name" value="TATBPROTEIN"/>
</dbReference>